<comment type="caution">
    <text evidence="4">The sequence shown here is derived from an EMBL/GenBank/DDBJ whole genome shotgun (WGS) entry which is preliminary data.</text>
</comment>
<name>A0A399DVJ4_9DEIN</name>
<evidence type="ECO:0000313" key="4">
    <source>
        <dbReference type="EMBL" id="RIH76204.1"/>
    </source>
</evidence>
<feature type="domain" description="Calcineurin-like phosphoesterase" evidence="3">
    <location>
        <begin position="47"/>
        <end position="216"/>
    </location>
</feature>
<dbReference type="InterPro" id="IPR029052">
    <property type="entry name" value="Metallo-depent_PP-like"/>
</dbReference>
<gene>
    <name evidence="4" type="primary">cpdA_5</name>
    <name evidence="4" type="ORF">Mterra_03901</name>
</gene>
<organism evidence="4 5">
    <name type="scientific">Calidithermus terrae</name>
    <dbReference type="NCBI Taxonomy" id="1408545"/>
    <lineage>
        <taxon>Bacteria</taxon>
        <taxon>Thermotogati</taxon>
        <taxon>Deinococcota</taxon>
        <taxon>Deinococci</taxon>
        <taxon>Thermales</taxon>
        <taxon>Thermaceae</taxon>
        <taxon>Calidithermus</taxon>
    </lineage>
</organism>
<evidence type="ECO:0000256" key="2">
    <source>
        <dbReference type="ARBA" id="ARBA00022801"/>
    </source>
</evidence>
<dbReference type="GO" id="GO:0004115">
    <property type="term" value="F:3',5'-cyclic-AMP phosphodiesterase activity"/>
    <property type="evidence" value="ECO:0007669"/>
    <property type="project" value="UniProtKB-EC"/>
</dbReference>
<dbReference type="AlphaFoldDB" id="A0A399DVJ4"/>
<keyword evidence="2 4" id="KW-0378">Hydrolase</keyword>
<proteinExistence type="predicted"/>
<sequence length="282" mass="30243">MNRRAFLGLLGLGVLGGTGLGGYGLASARGFELSRHRYGLPGLRQPLRVAHLSDLHFGEQHPAQAVRRWVAAALAERPDLVVITGDFVDQATRPGALRPLGDELARLEAPLGVYGVLGNHDYSHSVDNADRRAWLSSLTTELERAGVELLTNRGLRLRPDLYLAGVDDLWHGDPDLAAALQGAPRDAATLLLSHNPDLLPQVPEWVSLTLCGHTHGGQVCLPLIGAVHAPSRYGTRFAQGFHRAPAAGFVSRGLGTTWLPVRTFCDAEVVVFDFEPGGVADS</sequence>
<dbReference type="InterPro" id="IPR004843">
    <property type="entry name" value="Calcineurin-like_PHP"/>
</dbReference>
<dbReference type="Gene3D" id="3.60.21.10">
    <property type="match status" value="1"/>
</dbReference>
<evidence type="ECO:0000259" key="3">
    <source>
        <dbReference type="Pfam" id="PF00149"/>
    </source>
</evidence>
<reference evidence="4 5" key="1">
    <citation type="submission" date="2018-08" db="EMBL/GenBank/DDBJ databases">
        <title>Meiothermus terrae DSM 26712 genome sequencing project.</title>
        <authorList>
            <person name="Da Costa M.S."/>
            <person name="Albuquerque L."/>
            <person name="Raposo P."/>
            <person name="Froufe H.J.C."/>
            <person name="Barroso C.S."/>
            <person name="Egas C."/>
        </authorList>
    </citation>
    <scope>NUCLEOTIDE SEQUENCE [LARGE SCALE GENOMIC DNA]</scope>
    <source>
        <strain evidence="4 5">DSM 26712</strain>
    </source>
</reference>
<dbReference type="Pfam" id="PF00149">
    <property type="entry name" value="Metallophos"/>
    <property type="match status" value="1"/>
</dbReference>
<dbReference type="PANTHER" id="PTHR31302:SF31">
    <property type="entry name" value="PHOSPHODIESTERASE YAEI"/>
    <property type="match status" value="1"/>
</dbReference>
<evidence type="ECO:0000313" key="5">
    <source>
        <dbReference type="Proteomes" id="UP000265715"/>
    </source>
</evidence>
<dbReference type="EMBL" id="QXDL01000327">
    <property type="protein sequence ID" value="RIH76204.1"/>
    <property type="molecule type" value="Genomic_DNA"/>
</dbReference>
<dbReference type="InterPro" id="IPR051158">
    <property type="entry name" value="Metallophosphoesterase_sf"/>
</dbReference>
<dbReference type="GO" id="GO:0046872">
    <property type="term" value="F:metal ion binding"/>
    <property type="evidence" value="ECO:0007669"/>
    <property type="project" value="UniProtKB-KW"/>
</dbReference>
<keyword evidence="1" id="KW-0479">Metal-binding</keyword>
<dbReference type="GO" id="GO:0008758">
    <property type="term" value="F:UDP-2,3-diacylglucosamine hydrolase activity"/>
    <property type="evidence" value="ECO:0007669"/>
    <property type="project" value="TreeGrafter"/>
</dbReference>
<dbReference type="EC" id="3.1.4.53" evidence="4"/>
<accession>A0A399DVJ4</accession>
<dbReference type="GO" id="GO:0016020">
    <property type="term" value="C:membrane"/>
    <property type="evidence" value="ECO:0007669"/>
    <property type="project" value="GOC"/>
</dbReference>
<keyword evidence="5" id="KW-1185">Reference proteome</keyword>
<dbReference type="OrthoDB" id="9780884at2"/>
<evidence type="ECO:0000256" key="1">
    <source>
        <dbReference type="ARBA" id="ARBA00022723"/>
    </source>
</evidence>
<dbReference type="RefSeq" id="WP_119316728.1">
    <property type="nucleotide sequence ID" value="NZ_QXDL01000327.1"/>
</dbReference>
<dbReference type="GO" id="GO:0009245">
    <property type="term" value="P:lipid A biosynthetic process"/>
    <property type="evidence" value="ECO:0007669"/>
    <property type="project" value="TreeGrafter"/>
</dbReference>
<dbReference type="SUPFAM" id="SSF56300">
    <property type="entry name" value="Metallo-dependent phosphatases"/>
    <property type="match status" value="1"/>
</dbReference>
<dbReference type="PANTHER" id="PTHR31302">
    <property type="entry name" value="TRANSMEMBRANE PROTEIN WITH METALLOPHOSPHOESTERASE DOMAIN-RELATED"/>
    <property type="match status" value="1"/>
</dbReference>
<dbReference type="Proteomes" id="UP000265715">
    <property type="component" value="Unassembled WGS sequence"/>
</dbReference>
<dbReference type="CDD" id="cd07385">
    <property type="entry name" value="MPP_YkuE_C"/>
    <property type="match status" value="1"/>
</dbReference>
<protein>
    <submittedName>
        <fullName evidence="4">3',5'-cyclic adenosine monophosphate phosphodiesterase CpdA</fullName>
        <ecNumber evidence="4">3.1.4.53</ecNumber>
    </submittedName>
</protein>